<dbReference type="Proteomes" id="UP000694865">
    <property type="component" value="Unplaced"/>
</dbReference>
<dbReference type="PROSITE" id="PS00237">
    <property type="entry name" value="G_PROTEIN_RECEP_F1_1"/>
    <property type="match status" value="1"/>
</dbReference>
<comment type="subcellular location">
    <subcellularLocation>
        <location evidence="1">Membrane</location>
        <topology evidence="1">Multi-pass membrane protein</topology>
    </subcellularLocation>
</comment>
<keyword evidence="3 10" id="KW-1133">Transmembrane helix</keyword>
<keyword evidence="6 8" id="KW-0675">Receptor</keyword>
<keyword evidence="4 8" id="KW-0297">G-protein coupled receptor</keyword>
<evidence type="ECO:0000256" key="7">
    <source>
        <dbReference type="ARBA" id="ARBA00023224"/>
    </source>
</evidence>
<dbReference type="PANTHER" id="PTHR45695">
    <property type="entry name" value="LEUCOKININ RECEPTOR-RELATED"/>
    <property type="match status" value="1"/>
</dbReference>
<evidence type="ECO:0000256" key="1">
    <source>
        <dbReference type="ARBA" id="ARBA00004141"/>
    </source>
</evidence>
<dbReference type="PROSITE" id="PS50262">
    <property type="entry name" value="G_PROTEIN_RECEP_F1_2"/>
    <property type="match status" value="1"/>
</dbReference>
<evidence type="ECO:0000256" key="3">
    <source>
        <dbReference type="ARBA" id="ARBA00022989"/>
    </source>
</evidence>
<feature type="transmembrane region" description="Helical" evidence="10">
    <location>
        <begin position="118"/>
        <end position="137"/>
    </location>
</feature>
<evidence type="ECO:0000313" key="13">
    <source>
        <dbReference type="RefSeq" id="XP_006813757.1"/>
    </source>
</evidence>
<evidence type="ECO:0000313" key="12">
    <source>
        <dbReference type="Proteomes" id="UP000694865"/>
    </source>
</evidence>
<protein>
    <submittedName>
        <fullName evidence="13">Probable G-protein coupled receptor 83-like</fullName>
    </submittedName>
</protein>
<dbReference type="SUPFAM" id="SSF81321">
    <property type="entry name" value="Family A G protein-coupled receptor-like"/>
    <property type="match status" value="1"/>
</dbReference>
<dbReference type="InterPro" id="IPR017452">
    <property type="entry name" value="GPCR_Rhodpsn_7TM"/>
</dbReference>
<accession>A0ABM0M166</accession>
<dbReference type="InterPro" id="IPR000276">
    <property type="entry name" value="GPCR_Rhodpsn"/>
</dbReference>
<gene>
    <name evidence="13" type="primary">LOC100374668</name>
</gene>
<keyword evidence="12" id="KW-1185">Reference proteome</keyword>
<dbReference type="GeneID" id="100374668"/>
<feature type="transmembrane region" description="Helical" evidence="10">
    <location>
        <begin position="221"/>
        <end position="242"/>
    </location>
</feature>
<dbReference type="PRINTS" id="PR00237">
    <property type="entry name" value="GPCRRHODOPSN"/>
</dbReference>
<reference evidence="13" key="1">
    <citation type="submission" date="2025-08" db="UniProtKB">
        <authorList>
            <consortium name="RefSeq"/>
        </authorList>
    </citation>
    <scope>IDENTIFICATION</scope>
    <source>
        <tissue evidence="13">Testes</tissue>
    </source>
</reference>
<sequence>MGLQKLCLEFGQGKNVRLIPVHDLSIYPPVLDEHDISIIQMYMSSPDASVDKASFDMFARKQRSFDATPPTKASLIQHIKLVVSEAVSIFTLTAIGIDRYYVVMYPLRPRTDNRKKKIIILVTWILATGLSAPKPWVLQLYSYPLVDGKTAHSCSPNWPSIEHKHRYDWALVIILFALPLVLLSFCYGRVARKLWLRSLPGNADPERDREQKKSKEKTVKMLISVVVLFALCWLPLNVYNIVLSYYPEYFRSHQQETRISRASVLIWLTLSDTIINPIVYVFLSDRFRKDLKNMFYQWTRRCRSDGDDFYTGGYATTSAYDTSPYTTRRTRLSPNMSSTDMGRNTNMDNTLDVSSNRNITLTVDGLPKKRSIVAGSKV</sequence>
<feature type="transmembrane region" description="Helical" evidence="10">
    <location>
        <begin position="75"/>
        <end position="97"/>
    </location>
</feature>
<keyword evidence="2 8" id="KW-0812">Transmembrane</keyword>
<feature type="region of interest" description="Disordered" evidence="9">
    <location>
        <begin position="326"/>
        <end position="349"/>
    </location>
</feature>
<evidence type="ECO:0000259" key="11">
    <source>
        <dbReference type="PROSITE" id="PS50262"/>
    </source>
</evidence>
<evidence type="ECO:0000256" key="4">
    <source>
        <dbReference type="ARBA" id="ARBA00023040"/>
    </source>
</evidence>
<evidence type="ECO:0000256" key="2">
    <source>
        <dbReference type="ARBA" id="ARBA00022692"/>
    </source>
</evidence>
<organism evidence="12 13">
    <name type="scientific">Saccoglossus kowalevskii</name>
    <name type="common">Acorn worm</name>
    <dbReference type="NCBI Taxonomy" id="10224"/>
    <lineage>
        <taxon>Eukaryota</taxon>
        <taxon>Metazoa</taxon>
        <taxon>Hemichordata</taxon>
        <taxon>Enteropneusta</taxon>
        <taxon>Harrimaniidae</taxon>
        <taxon>Saccoglossus</taxon>
    </lineage>
</organism>
<evidence type="ECO:0000256" key="5">
    <source>
        <dbReference type="ARBA" id="ARBA00023136"/>
    </source>
</evidence>
<dbReference type="Pfam" id="PF00001">
    <property type="entry name" value="7tm_1"/>
    <property type="match status" value="1"/>
</dbReference>
<name>A0ABM0M166_SACKO</name>
<feature type="transmembrane region" description="Helical" evidence="10">
    <location>
        <begin position="169"/>
        <end position="188"/>
    </location>
</feature>
<comment type="similarity">
    <text evidence="8">Belongs to the G-protein coupled receptor 1 family.</text>
</comment>
<evidence type="ECO:0000256" key="6">
    <source>
        <dbReference type="ARBA" id="ARBA00023170"/>
    </source>
</evidence>
<feature type="domain" description="G-protein coupled receptors family 1 profile" evidence="11">
    <location>
        <begin position="87"/>
        <end position="280"/>
    </location>
</feature>
<keyword evidence="7 8" id="KW-0807">Transducer</keyword>
<evidence type="ECO:0000256" key="8">
    <source>
        <dbReference type="RuleBase" id="RU000688"/>
    </source>
</evidence>
<evidence type="ECO:0000256" key="10">
    <source>
        <dbReference type="SAM" id="Phobius"/>
    </source>
</evidence>
<dbReference type="PANTHER" id="PTHR45695:SF9">
    <property type="entry name" value="LEUCOKININ RECEPTOR"/>
    <property type="match status" value="1"/>
</dbReference>
<feature type="transmembrane region" description="Helical" evidence="10">
    <location>
        <begin position="262"/>
        <end position="283"/>
    </location>
</feature>
<evidence type="ECO:0000256" key="9">
    <source>
        <dbReference type="SAM" id="MobiDB-lite"/>
    </source>
</evidence>
<dbReference type="RefSeq" id="XP_006813757.1">
    <property type="nucleotide sequence ID" value="XM_006813694.1"/>
</dbReference>
<keyword evidence="5 10" id="KW-0472">Membrane</keyword>
<dbReference type="Gene3D" id="1.20.1070.10">
    <property type="entry name" value="Rhodopsin 7-helix transmembrane proteins"/>
    <property type="match status" value="1"/>
</dbReference>
<proteinExistence type="inferred from homology"/>